<evidence type="ECO:0000313" key="2">
    <source>
        <dbReference type="Proteomes" id="UP000284605"/>
    </source>
</evidence>
<protein>
    <submittedName>
        <fullName evidence="1">Uncharacterized protein</fullName>
    </submittedName>
</protein>
<gene>
    <name evidence="1" type="ORF">D3874_00035</name>
</gene>
<dbReference type="Proteomes" id="UP000284605">
    <property type="component" value="Unassembled WGS sequence"/>
</dbReference>
<sequence length="88" mass="9259">MSSEKTWSAQTAAAPASGQQTPGLEAILGSIAQQPADLLLHGARDLFAQLPDDLLVTFAALQMRCGSALAEAEVVALRAWQQRRAQAA</sequence>
<proteinExistence type="predicted"/>
<keyword evidence="2" id="KW-1185">Reference proteome</keyword>
<comment type="caution">
    <text evidence="1">The sequence shown here is derived from an EMBL/GenBank/DDBJ whole genome shotgun (WGS) entry which is preliminary data.</text>
</comment>
<accession>A0A418WUV5</accession>
<name>A0A418WUV5_9PROT</name>
<organism evidence="1 2">
    <name type="scientific">Oleomonas cavernae</name>
    <dbReference type="NCBI Taxonomy" id="2320859"/>
    <lineage>
        <taxon>Bacteria</taxon>
        <taxon>Pseudomonadati</taxon>
        <taxon>Pseudomonadota</taxon>
        <taxon>Alphaproteobacteria</taxon>
        <taxon>Acetobacterales</taxon>
        <taxon>Acetobacteraceae</taxon>
        <taxon>Oleomonas</taxon>
    </lineage>
</organism>
<dbReference type="EMBL" id="QYUK01000002">
    <property type="protein sequence ID" value="RJF96431.1"/>
    <property type="molecule type" value="Genomic_DNA"/>
</dbReference>
<dbReference type="AlphaFoldDB" id="A0A418WUV5"/>
<evidence type="ECO:0000313" key="1">
    <source>
        <dbReference type="EMBL" id="RJF96431.1"/>
    </source>
</evidence>
<reference evidence="1 2" key="1">
    <citation type="submission" date="2018-09" db="EMBL/GenBank/DDBJ databases">
        <authorList>
            <person name="Zhu H."/>
        </authorList>
    </citation>
    <scope>NUCLEOTIDE SEQUENCE [LARGE SCALE GENOMIC DNA]</scope>
    <source>
        <strain evidence="1 2">K1W22B-8</strain>
    </source>
</reference>
<feature type="non-terminal residue" evidence="1">
    <location>
        <position position="88"/>
    </location>
</feature>